<sequence length="317" mass="34481">MLRYIILVVLVTAVTAKHPRWLFGHSNHQSNNHGHSNHQFSSYNHGHSNGHRPNYHGQGTVHGNKDNSSQSQTLNNGICGRPAIPPATSYIVGGKEATPGSWPWMASIGYSNYNHFCGGMIIDNWNILTAAHCVNTDSASNLRVRLGKHFKDEPGQEFNVEKIVVHRRYNSRTIDYDIAILQLEQAVAYSDTVSPVCLTNVEAASNEQCTTTGWGTLQSGGSLSDVLMEVEVPIVGRTECNNAYGGDITNRMICAGKGGKDACQGDSGGPLVCLNNDSAWELKGITSWGYGCAQPGYPGVYANAPMFIDWINNNSKK</sequence>
<name>A0A194AKC8_PINFU</name>
<dbReference type="InterPro" id="IPR001314">
    <property type="entry name" value="Peptidase_S1A"/>
</dbReference>
<feature type="chain" id="PRO_5013481079" evidence="8">
    <location>
        <begin position="17"/>
        <end position="317"/>
    </location>
</feature>
<dbReference type="PROSITE" id="PS00134">
    <property type="entry name" value="TRYPSIN_HIS"/>
    <property type="match status" value="1"/>
</dbReference>
<keyword evidence="2 6" id="KW-0645">Protease</keyword>
<keyword evidence="4 6" id="KW-0720">Serine protease</keyword>
<dbReference type="InterPro" id="IPR001254">
    <property type="entry name" value="Trypsin_dom"/>
</dbReference>
<dbReference type="InterPro" id="IPR018114">
    <property type="entry name" value="TRYPSIN_HIS"/>
</dbReference>
<organism evidence="10">
    <name type="scientific">Pinctada fucata</name>
    <name type="common">Akoya pearl oyster</name>
    <name type="synonym">Pinctada imbricata fucata</name>
    <dbReference type="NCBI Taxonomy" id="50426"/>
    <lineage>
        <taxon>Eukaryota</taxon>
        <taxon>Metazoa</taxon>
        <taxon>Spiralia</taxon>
        <taxon>Lophotrochozoa</taxon>
        <taxon>Mollusca</taxon>
        <taxon>Bivalvia</taxon>
        <taxon>Autobranchia</taxon>
        <taxon>Pteriomorphia</taxon>
        <taxon>Pterioida</taxon>
        <taxon>Pterioidea</taxon>
        <taxon>Pteriidae</taxon>
        <taxon>Pinctada</taxon>
    </lineage>
</organism>
<proteinExistence type="inferred from homology"/>
<dbReference type="AlphaFoldDB" id="A0A194AKC8"/>
<evidence type="ECO:0000256" key="5">
    <source>
        <dbReference type="ARBA" id="ARBA00023157"/>
    </source>
</evidence>
<evidence type="ECO:0000256" key="8">
    <source>
        <dbReference type="SAM" id="SignalP"/>
    </source>
</evidence>
<feature type="domain" description="Peptidase S1" evidence="9">
    <location>
        <begin position="91"/>
        <end position="316"/>
    </location>
</feature>
<dbReference type="PROSITE" id="PS00135">
    <property type="entry name" value="TRYPSIN_SER"/>
    <property type="match status" value="1"/>
</dbReference>
<dbReference type="SUPFAM" id="SSF50494">
    <property type="entry name" value="Trypsin-like serine proteases"/>
    <property type="match status" value="1"/>
</dbReference>
<evidence type="ECO:0000256" key="4">
    <source>
        <dbReference type="ARBA" id="ARBA00022825"/>
    </source>
</evidence>
<reference evidence="10" key="1">
    <citation type="submission" date="2016-03" db="EMBL/GenBank/DDBJ databases">
        <authorList>
            <person name="Ploux O."/>
        </authorList>
    </citation>
    <scope>NUCLEOTIDE SEQUENCE</scope>
    <source>
        <tissue evidence="10">Mantle</tissue>
    </source>
</reference>
<evidence type="ECO:0000256" key="7">
    <source>
        <dbReference type="SAM" id="MobiDB-lite"/>
    </source>
</evidence>
<evidence type="ECO:0000256" key="2">
    <source>
        <dbReference type="ARBA" id="ARBA00022670"/>
    </source>
</evidence>
<dbReference type="PROSITE" id="PS50240">
    <property type="entry name" value="TRYPSIN_DOM"/>
    <property type="match status" value="1"/>
</dbReference>
<dbReference type="PANTHER" id="PTHR24252">
    <property type="entry name" value="ACROSIN-RELATED"/>
    <property type="match status" value="1"/>
</dbReference>
<keyword evidence="3 6" id="KW-0378">Hydrolase</keyword>
<dbReference type="InterPro" id="IPR009003">
    <property type="entry name" value="Peptidase_S1_PA"/>
</dbReference>
<dbReference type="EMBL" id="GELH01000484">
    <property type="protein sequence ID" value="JAS03788.1"/>
    <property type="molecule type" value="Transcribed_RNA"/>
</dbReference>
<dbReference type="GO" id="GO:0006508">
    <property type="term" value="P:proteolysis"/>
    <property type="evidence" value="ECO:0007669"/>
    <property type="project" value="UniProtKB-KW"/>
</dbReference>
<dbReference type="PANTHER" id="PTHR24252:SF7">
    <property type="entry name" value="HYALIN"/>
    <property type="match status" value="1"/>
</dbReference>
<dbReference type="SMART" id="SM00020">
    <property type="entry name" value="Tryp_SPc"/>
    <property type="match status" value="1"/>
</dbReference>
<feature type="signal peptide" evidence="8">
    <location>
        <begin position="1"/>
        <end position="16"/>
    </location>
</feature>
<feature type="region of interest" description="Disordered" evidence="7">
    <location>
        <begin position="27"/>
        <end position="74"/>
    </location>
</feature>
<evidence type="ECO:0000256" key="6">
    <source>
        <dbReference type="RuleBase" id="RU363034"/>
    </source>
</evidence>
<dbReference type="CDD" id="cd00190">
    <property type="entry name" value="Tryp_SPc"/>
    <property type="match status" value="1"/>
</dbReference>
<feature type="compositionally biased region" description="Low complexity" evidence="7">
    <location>
        <begin position="27"/>
        <end position="42"/>
    </location>
</feature>
<protein>
    <submittedName>
        <fullName evidence="10">Putative trypsin-3</fullName>
    </submittedName>
</protein>
<keyword evidence="8" id="KW-0732">Signal</keyword>
<dbReference type="FunFam" id="2.40.10.10:FF:000077">
    <property type="entry name" value="Predicted protein"/>
    <property type="match status" value="1"/>
</dbReference>
<dbReference type="InterPro" id="IPR043504">
    <property type="entry name" value="Peptidase_S1_PA_chymotrypsin"/>
</dbReference>
<accession>A0A194AKC8</accession>
<evidence type="ECO:0000313" key="10">
    <source>
        <dbReference type="EMBL" id="JAS03789.1"/>
    </source>
</evidence>
<evidence type="ECO:0000256" key="1">
    <source>
        <dbReference type="ARBA" id="ARBA00007664"/>
    </source>
</evidence>
<dbReference type="Pfam" id="PF00089">
    <property type="entry name" value="Trypsin"/>
    <property type="match status" value="1"/>
</dbReference>
<dbReference type="GO" id="GO:0004252">
    <property type="term" value="F:serine-type endopeptidase activity"/>
    <property type="evidence" value="ECO:0007669"/>
    <property type="project" value="InterPro"/>
</dbReference>
<dbReference type="EMBL" id="GELH01000483">
    <property type="protein sequence ID" value="JAS03789.1"/>
    <property type="molecule type" value="Transcribed_RNA"/>
</dbReference>
<comment type="similarity">
    <text evidence="1">Belongs to the peptidase S1 family.</text>
</comment>
<dbReference type="PRINTS" id="PR00722">
    <property type="entry name" value="CHYMOTRYPSIN"/>
</dbReference>
<evidence type="ECO:0000256" key="3">
    <source>
        <dbReference type="ARBA" id="ARBA00022801"/>
    </source>
</evidence>
<keyword evidence="5" id="KW-1015">Disulfide bond</keyword>
<dbReference type="InterPro" id="IPR033116">
    <property type="entry name" value="TRYPSIN_SER"/>
</dbReference>
<evidence type="ECO:0000259" key="9">
    <source>
        <dbReference type="PROSITE" id="PS50240"/>
    </source>
</evidence>
<dbReference type="Gene3D" id="2.40.10.10">
    <property type="entry name" value="Trypsin-like serine proteases"/>
    <property type="match status" value="1"/>
</dbReference>